<dbReference type="GO" id="GO:0016787">
    <property type="term" value="F:hydrolase activity"/>
    <property type="evidence" value="ECO:0007669"/>
    <property type="project" value="UniProtKB-KW"/>
</dbReference>
<dbReference type="InterPro" id="IPR029058">
    <property type="entry name" value="AB_hydrolase_fold"/>
</dbReference>
<proteinExistence type="predicted"/>
<dbReference type="GO" id="GO:0016020">
    <property type="term" value="C:membrane"/>
    <property type="evidence" value="ECO:0007669"/>
    <property type="project" value="TreeGrafter"/>
</dbReference>
<evidence type="ECO:0000313" key="3">
    <source>
        <dbReference type="Proteomes" id="UP000460561"/>
    </source>
</evidence>
<dbReference type="InterPro" id="IPR050266">
    <property type="entry name" value="AB_hydrolase_sf"/>
</dbReference>
<dbReference type="Gene3D" id="3.40.50.1820">
    <property type="entry name" value="alpha/beta hydrolase"/>
    <property type="match status" value="1"/>
</dbReference>
<dbReference type="AlphaFoldDB" id="A0A845A5H4"/>
<comment type="caution">
    <text evidence="2">The sequence shown here is derived from an EMBL/GenBank/DDBJ whole genome shotgun (WGS) entry which is preliminary data.</text>
</comment>
<dbReference type="EMBL" id="WTYQ01000001">
    <property type="protein sequence ID" value="MXP24523.1"/>
    <property type="molecule type" value="Genomic_DNA"/>
</dbReference>
<reference evidence="2 3" key="1">
    <citation type="submission" date="2019-12" db="EMBL/GenBank/DDBJ databases">
        <title>Genomic-based taxomic classification of the family Erythrobacteraceae.</title>
        <authorList>
            <person name="Xu L."/>
        </authorList>
    </citation>
    <scope>NUCLEOTIDE SEQUENCE [LARGE SCALE GENOMIC DNA]</scope>
    <source>
        <strain evidence="2 3">DSM 18604</strain>
    </source>
</reference>
<dbReference type="PANTHER" id="PTHR43798:SF33">
    <property type="entry name" value="HYDROLASE, PUTATIVE (AFU_ORTHOLOGUE AFUA_2G14860)-RELATED"/>
    <property type="match status" value="1"/>
</dbReference>
<dbReference type="OrthoDB" id="9791366at2"/>
<organism evidence="2 3">
    <name type="scientific">Altericroceibacterium indicum</name>
    <dbReference type="NCBI Taxonomy" id="374177"/>
    <lineage>
        <taxon>Bacteria</taxon>
        <taxon>Pseudomonadati</taxon>
        <taxon>Pseudomonadota</taxon>
        <taxon>Alphaproteobacteria</taxon>
        <taxon>Sphingomonadales</taxon>
        <taxon>Erythrobacteraceae</taxon>
        <taxon>Altericroceibacterium</taxon>
    </lineage>
</organism>
<feature type="domain" description="AB hydrolase-1" evidence="1">
    <location>
        <begin position="31"/>
        <end position="271"/>
    </location>
</feature>
<dbReference type="Pfam" id="PF00561">
    <property type="entry name" value="Abhydrolase_1"/>
    <property type="match status" value="1"/>
</dbReference>
<evidence type="ECO:0000313" key="2">
    <source>
        <dbReference type="EMBL" id="MXP24523.1"/>
    </source>
</evidence>
<dbReference type="RefSeq" id="WP_160737754.1">
    <property type="nucleotide sequence ID" value="NZ_WTYQ01000001.1"/>
</dbReference>
<dbReference type="InterPro" id="IPR000073">
    <property type="entry name" value="AB_hydrolase_1"/>
</dbReference>
<keyword evidence="2" id="KW-0378">Hydrolase</keyword>
<dbReference type="PANTHER" id="PTHR43798">
    <property type="entry name" value="MONOACYLGLYCEROL LIPASE"/>
    <property type="match status" value="1"/>
</dbReference>
<evidence type="ECO:0000259" key="1">
    <source>
        <dbReference type="Pfam" id="PF00561"/>
    </source>
</evidence>
<accession>A0A845A5H4</accession>
<gene>
    <name evidence="2" type="ORF">GRI39_00465</name>
</gene>
<dbReference type="Proteomes" id="UP000460561">
    <property type="component" value="Unassembled WGS sequence"/>
</dbReference>
<protein>
    <submittedName>
        <fullName evidence="2">Alpha/beta fold hydrolase</fullName>
    </submittedName>
</protein>
<name>A0A845A5H4_9SPHN</name>
<dbReference type="SUPFAM" id="SSF53474">
    <property type="entry name" value="alpha/beta-Hydrolases"/>
    <property type="match status" value="1"/>
</dbReference>
<keyword evidence="3" id="KW-1185">Reference proteome</keyword>
<sequence>MSETTFTHGTWLSADGLTLSYTEYPGNNDHPPILCIPGLTRNARDFEPIADAFAGEWRVICPDLRGRGLSDYAKDPASYTPETYVDDIEALLEQLGLEKVVVIGTSLGGIVTMLLAARNPAPLAGVVLNDIGPMIEAAGIDRIREYVGQGRTFPTWMHAARAMKDTAGAAHPDFDISDWLTLSKRLMCLSGNGRITFDYDMKIADNFETVPEGPQVDMWQAYRALSGRPVLAIRGQLSDLLSETTLARMSREIPDVETITVPRVGHTPMLSEEVAQSAIARLLARVSAAQN</sequence>